<dbReference type="Pfam" id="PF17761">
    <property type="entry name" value="DUF1016_N"/>
    <property type="match status" value="1"/>
</dbReference>
<dbReference type="InterPro" id="IPR053148">
    <property type="entry name" value="PD-DEXK-like_domain"/>
</dbReference>
<evidence type="ECO:0000259" key="1">
    <source>
        <dbReference type="Pfam" id="PF06250"/>
    </source>
</evidence>
<reference evidence="4" key="1">
    <citation type="submission" date="2016-10" db="EMBL/GenBank/DDBJ databases">
        <authorList>
            <person name="Varghese N."/>
            <person name="Submissions S."/>
        </authorList>
    </citation>
    <scope>NUCLEOTIDE SEQUENCE [LARGE SCALE GENOMIC DNA]</scope>
    <source>
        <strain evidence="4">DSM 19110</strain>
    </source>
</reference>
<keyword evidence="3" id="KW-0378">Hydrolase</keyword>
<dbReference type="Pfam" id="PF06250">
    <property type="entry name" value="YhcG_C"/>
    <property type="match status" value="1"/>
</dbReference>
<dbReference type="STRING" id="430522.BFS30_02895"/>
<dbReference type="RefSeq" id="WP_074606419.1">
    <property type="nucleotide sequence ID" value="NZ_FNGY01000003.1"/>
</dbReference>
<evidence type="ECO:0000313" key="3">
    <source>
        <dbReference type="EMBL" id="SDM33913.1"/>
    </source>
</evidence>
<dbReference type="Proteomes" id="UP000183200">
    <property type="component" value="Unassembled WGS sequence"/>
</dbReference>
<evidence type="ECO:0000259" key="2">
    <source>
        <dbReference type="Pfam" id="PF17761"/>
    </source>
</evidence>
<keyword evidence="3" id="KW-0540">Nuclease</keyword>
<dbReference type="PANTHER" id="PTHR30547">
    <property type="entry name" value="UNCHARACTERIZED PROTEIN YHCG-RELATED"/>
    <property type="match status" value="1"/>
</dbReference>
<proteinExistence type="predicted"/>
<gene>
    <name evidence="3" type="ORF">SAMN05421820_103573</name>
</gene>
<dbReference type="AlphaFoldDB" id="A0A1G9SEL4"/>
<sequence length="364" mass="42525">MKQPNSTVRTTPLKRDFFPLLENIKAIISETQNQVVQSINSAIIVAYFQIGRMIVENEQQGIQRAAYAKKTILRLSKELTTEFGKGYSADNLERFRKFYNAYQHRISASVMRKSSSRSKPASAIQKQENVAGTEFPFRLSWTHYIQLLKVKNEDERSFYEIEAAENNWSVRELQRQYNSALFERLTLTKDKESVQQLIKKGQILEKPTDVLKSHYVLEFLGLKEDSGYSENDLETAIIDKLAHFMSELGKGFLFEGRQRRFTFEGDSFFVDLVFYNRLLKCFVLFDLKIGRLTHQDMGQMQMYVNYYDRKIKTSEENPTIGIILCKEENRTIVEFTLPEDNKQIFAKEYKAVLPSKESLKKQLL</sequence>
<dbReference type="GO" id="GO:0003676">
    <property type="term" value="F:nucleic acid binding"/>
    <property type="evidence" value="ECO:0007669"/>
    <property type="project" value="InterPro"/>
</dbReference>
<accession>A0A1G9SEL4</accession>
<name>A0A1G9SEL4_9SPHI</name>
<organism evidence="3 4">
    <name type="scientific">Pedobacter steynii</name>
    <dbReference type="NCBI Taxonomy" id="430522"/>
    <lineage>
        <taxon>Bacteria</taxon>
        <taxon>Pseudomonadati</taxon>
        <taxon>Bacteroidota</taxon>
        <taxon>Sphingobacteriia</taxon>
        <taxon>Sphingobacteriales</taxon>
        <taxon>Sphingobacteriaceae</taxon>
        <taxon>Pedobacter</taxon>
    </lineage>
</organism>
<dbReference type="InterPro" id="IPR009362">
    <property type="entry name" value="YhcG_C"/>
</dbReference>
<feature type="domain" description="YhcG N-terminal" evidence="2">
    <location>
        <begin position="23"/>
        <end position="184"/>
    </location>
</feature>
<dbReference type="Gene3D" id="3.40.1350.10">
    <property type="match status" value="1"/>
</dbReference>
<dbReference type="InterPro" id="IPR011856">
    <property type="entry name" value="tRNA_endonuc-like_dom_sf"/>
</dbReference>
<feature type="domain" description="YhcG PDDEXK nuclease" evidence="1">
    <location>
        <begin position="209"/>
        <end position="363"/>
    </location>
</feature>
<dbReference type="PANTHER" id="PTHR30547:SF5">
    <property type="entry name" value="NUCLEASE YHCG-RELATED"/>
    <property type="match status" value="1"/>
</dbReference>
<evidence type="ECO:0000313" key="4">
    <source>
        <dbReference type="Proteomes" id="UP000183200"/>
    </source>
</evidence>
<dbReference type="GO" id="GO:0004519">
    <property type="term" value="F:endonuclease activity"/>
    <property type="evidence" value="ECO:0007669"/>
    <property type="project" value="UniProtKB-KW"/>
</dbReference>
<dbReference type="OrthoDB" id="9801263at2"/>
<keyword evidence="3" id="KW-0255">Endonuclease</keyword>
<keyword evidence="4" id="KW-1185">Reference proteome</keyword>
<dbReference type="InterPro" id="IPR041527">
    <property type="entry name" value="YhcG_N"/>
</dbReference>
<protein>
    <submittedName>
        <fullName evidence="3">Predicted nuclease of restriction endonuclease-like (RecB) superfamily, DUF1016 family</fullName>
    </submittedName>
</protein>
<dbReference type="EMBL" id="FNGY01000003">
    <property type="protein sequence ID" value="SDM33913.1"/>
    <property type="molecule type" value="Genomic_DNA"/>
</dbReference>